<keyword evidence="9" id="KW-1185">Reference proteome</keyword>
<evidence type="ECO:0000259" key="7">
    <source>
        <dbReference type="PROSITE" id="PS51918"/>
    </source>
</evidence>
<keyword evidence="2" id="KW-0004">4Fe-4S</keyword>
<keyword evidence="4" id="KW-0479">Metal-binding</keyword>
<dbReference type="Pfam" id="PF04055">
    <property type="entry name" value="Radical_SAM"/>
    <property type="match status" value="1"/>
</dbReference>
<sequence>MSRPKRYNTFSDELKRLFGCKVQRISVDAGFTCPNRDGTLDREGCIFCGGAGSGAYSIRPELSVAAQVEDGKEVMRRKYRAEKFIAYFQAYSNTYAPVEHLRALFDEALSVPGVVGIIVATRPDCLPDPVLDYLAHLGEQTYFWLELGLQSIHDKSLALINRRHDYACFVDALERAKARGIRVCAHVILGVPGESREEMLAMAGELNRLGVDGVKLHLLHVMKGTRLAEMYGRGEVELLDRDGYAGLVCDFLELLDPAVLIHRLTGDGGRDNLVAPLWSLNKFEVLNLIDAELERRNSRQGIRFSPPRQNR</sequence>
<keyword evidence="6" id="KW-0411">Iron-sulfur</keyword>
<protein>
    <submittedName>
        <fullName evidence="8">TIGR01212 family radical SAM protein</fullName>
    </submittedName>
</protein>
<evidence type="ECO:0000313" key="8">
    <source>
        <dbReference type="EMBL" id="KAA0891661.1"/>
    </source>
</evidence>
<dbReference type="NCBIfam" id="TIGR01212">
    <property type="entry name" value="TIGR01212 family radical SAM protein"/>
    <property type="match status" value="1"/>
</dbReference>
<dbReference type="SUPFAM" id="SSF102114">
    <property type="entry name" value="Radical SAM enzymes"/>
    <property type="match status" value="1"/>
</dbReference>
<comment type="caution">
    <text evidence="8">The sequence shown here is derived from an EMBL/GenBank/DDBJ whole genome shotgun (WGS) entry which is preliminary data.</text>
</comment>
<keyword evidence="3" id="KW-0949">S-adenosyl-L-methionine</keyword>
<dbReference type="EMBL" id="SRSD01000005">
    <property type="protein sequence ID" value="KAA0891661.1"/>
    <property type="molecule type" value="Genomic_DNA"/>
</dbReference>
<dbReference type="InterPro" id="IPR039661">
    <property type="entry name" value="ELP3"/>
</dbReference>
<dbReference type="Gene3D" id="3.80.30.20">
    <property type="entry name" value="tm_1862 like domain"/>
    <property type="match status" value="1"/>
</dbReference>
<proteinExistence type="predicted"/>
<feature type="domain" description="Radical SAM core" evidence="7">
    <location>
        <begin position="17"/>
        <end position="264"/>
    </location>
</feature>
<dbReference type="GO" id="GO:0046872">
    <property type="term" value="F:metal ion binding"/>
    <property type="evidence" value="ECO:0007669"/>
    <property type="project" value="UniProtKB-KW"/>
</dbReference>
<evidence type="ECO:0000313" key="9">
    <source>
        <dbReference type="Proteomes" id="UP000324298"/>
    </source>
</evidence>
<dbReference type="InterPro" id="IPR005911">
    <property type="entry name" value="YhcC-like"/>
</dbReference>
<dbReference type="InterPro" id="IPR007197">
    <property type="entry name" value="rSAM"/>
</dbReference>
<reference evidence="8 9" key="1">
    <citation type="submission" date="2019-04" db="EMBL/GenBank/DDBJ databases">
        <title>Geobacter ruber sp. nov., ferric-reducing bacteria isolated from paddy soil.</title>
        <authorList>
            <person name="Xu Z."/>
            <person name="Masuda Y."/>
            <person name="Itoh H."/>
            <person name="Senoo K."/>
        </authorList>
    </citation>
    <scope>NUCLEOTIDE SEQUENCE [LARGE SCALE GENOMIC DNA]</scope>
    <source>
        <strain evidence="8 9">Red88</strain>
    </source>
</reference>
<evidence type="ECO:0000256" key="5">
    <source>
        <dbReference type="ARBA" id="ARBA00023004"/>
    </source>
</evidence>
<dbReference type="Pfam" id="PF16199">
    <property type="entry name" value="Radical_SAM_C"/>
    <property type="match status" value="1"/>
</dbReference>
<dbReference type="RefSeq" id="WP_149307360.1">
    <property type="nucleotide sequence ID" value="NZ_SRSD01000005.1"/>
</dbReference>
<dbReference type="SFLD" id="SFLDS00029">
    <property type="entry name" value="Radical_SAM"/>
    <property type="match status" value="1"/>
</dbReference>
<organism evidence="8 9">
    <name type="scientific">Oryzomonas rubra</name>
    <dbReference type="NCBI Taxonomy" id="2509454"/>
    <lineage>
        <taxon>Bacteria</taxon>
        <taxon>Pseudomonadati</taxon>
        <taxon>Thermodesulfobacteriota</taxon>
        <taxon>Desulfuromonadia</taxon>
        <taxon>Geobacterales</taxon>
        <taxon>Geobacteraceae</taxon>
        <taxon>Oryzomonas</taxon>
    </lineage>
</organism>
<dbReference type="InterPro" id="IPR006638">
    <property type="entry name" value="Elp3/MiaA/NifB-like_rSAM"/>
</dbReference>
<dbReference type="PROSITE" id="PS51918">
    <property type="entry name" value="RADICAL_SAM"/>
    <property type="match status" value="1"/>
</dbReference>
<evidence type="ECO:0000256" key="6">
    <source>
        <dbReference type="ARBA" id="ARBA00023014"/>
    </source>
</evidence>
<dbReference type="AlphaFoldDB" id="A0A5A9XIZ9"/>
<dbReference type="Proteomes" id="UP000324298">
    <property type="component" value="Unassembled WGS sequence"/>
</dbReference>
<evidence type="ECO:0000256" key="2">
    <source>
        <dbReference type="ARBA" id="ARBA00022485"/>
    </source>
</evidence>
<dbReference type="InterPro" id="IPR023404">
    <property type="entry name" value="rSAM_horseshoe"/>
</dbReference>
<dbReference type="OrthoDB" id="9801689at2"/>
<evidence type="ECO:0000256" key="4">
    <source>
        <dbReference type="ARBA" id="ARBA00022723"/>
    </source>
</evidence>
<dbReference type="GO" id="GO:0051539">
    <property type="term" value="F:4 iron, 4 sulfur cluster binding"/>
    <property type="evidence" value="ECO:0007669"/>
    <property type="project" value="UniProtKB-KW"/>
</dbReference>
<evidence type="ECO:0000256" key="1">
    <source>
        <dbReference type="ARBA" id="ARBA00001966"/>
    </source>
</evidence>
<accession>A0A5A9XIZ9</accession>
<keyword evidence="5" id="KW-0408">Iron</keyword>
<comment type="cofactor">
    <cofactor evidence="1">
        <name>[4Fe-4S] cluster</name>
        <dbReference type="ChEBI" id="CHEBI:49883"/>
    </cofactor>
</comment>
<dbReference type="SFLD" id="SFLDG01091">
    <property type="entry name" value="uncharacterized_CHP01210-like"/>
    <property type="match status" value="1"/>
</dbReference>
<name>A0A5A9XIZ9_9BACT</name>
<dbReference type="PANTHER" id="PTHR11135">
    <property type="entry name" value="HISTONE ACETYLTRANSFERASE-RELATED"/>
    <property type="match status" value="1"/>
</dbReference>
<gene>
    <name evidence="8" type="ORF">ET418_09445</name>
</gene>
<dbReference type="SFLD" id="SFLDG01086">
    <property type="entry name" value="elongater_protein-like"/>
    <property type="match status" value="1"/>
</dbReference>
<dbReference type="SMART" id="SM00729">
    <property type="entry name" value="Elp3"/>
    <property type="match status" value="1"/>
</dbReference>
<dbReference type="GO" id="GO:0003824">
    <property type="term" value="F:catalytic activity"/>
    <property type="evidence" value="ECO:0007669"/>
    <property type="project" value="InterPro"/>
</dbReference>
<dbReference type="InterPro" id="IPR032432">
    <property type="entry name" value="Radical_SAM_C"/>
</dbReference>
<dbReference type="PANTHER" id="PTHR11135:SF1">
    <property type="entry name" value="PROTEIN YHCC"/>
    <property type="match status" value="1"/>
</dbReference>
<dbReference type="InterPro" id="IPR058240">
    <property type="entry name" value="rSAM_sf"/>
</dbReference>
<evidence type="ECO:0000256" key="3">
    <source>
        <dbReference type="ARBA" id="ARBA00022691"/>
    </source>
</evidence>